<accession>A0A8J3IYI0</accession>
<feature type="compositionally biased region" description="Basic residues" evidence="1">
    <location>
        <begin position="1"/>
        <end position="15"/>
    </location>
</feature>
<feature type="region of interest" description="Disordered" evidence="1">
    <location>
        <begin position="1"/>
        <end position="61"/>
    </location>
</feature>
<evidence type="ECO:0000313" key="3">
    <source>
        <dbReference type="Proteomes" id="UP000597444"/>
    </source>
</evidence>
<name>A0A8J3IYI0_9CHLR</name>
<dbReference type="AlphaFoldDB" id="A0A8J3IYI0"/>
<dbReference type="NCBIfam" id="TIGR01847">
    <property type="entry name" value="bacteriocin_sig"/>
    <property type="match status" value="1"/>
</dbReference>
<gene>
    <name evidence="2" type="ORF">KSF_091530</name>
</gene>
<organism evidence="2 3">
    <name type="scientific">Reticulibacter mediterranei</name>
    <dbReference type="NCBI Taxonomy" id="2778369"/>
    <lineage>
        <taxon>Bacteria</taxon>
        <taxon>Bacillati</taxon>
        <taxon>Chloroflexota</taxon>
        <taxon>Ktedonobacteria</taxon>
        <taxon>Ktedonobacterales</taxon>
        <taxon>Reticulibacteraceae</taxon>
        <taxon>Reticulibacter</taxon>
    </lineage>
</organism>
<sequence>MSNKPSKRKPKAKERRKQEPDEQARKPGQSSYDTVELQELNDEELKNVEGGIGYKQFPAGR</sequence>
<comment type="caution">
    <text evidence="2">The sequence shown here is derived from an EMBL/GenBank/DDBJ whole genome shotgun (WGS) entry which is preliminary data.</text>
</comment>
<evidence type="ECO:0000256" key="1">
    <source>
        <dbReference type="SAM" id="MobiDB-lite"/>
    </source>
</evidence>
<dbReference type="EMBL" id="BNJK01000002">
    <property type="protein sequence ID" value="GHO99105.1"/>
    <property type="molecule type" value="Genomic_DNA"/>
</dbReference>
<reference evidence="2" key="1">
    <citation type="submission" date="2020-10" db="EMBL/GenBank/DDBJ databases">
        <title>Taxonomic study of unclassified bacteria belonging to the class Ktedonobacteria.</title>
        <authorList>
            <person name="Yabe S."/>
            <person name="Wang C.M."/>
            <person name="Zheng Y."/>
            <person name="Sakai Y."/>
            <person name="Cavaletti L."/>
            <person name="Monciardini P."/>
            <person name="Donadio S."/>
        </authorList>
    </citation>
    <scope>NUCLEOTIDE SEQUENCE</scope>
    <source>
        <strain evidence="2">ID150040</strain>
    </source>
</reference>
<dbReference type="RefSeq" id="WP_220209766.1">
    <property type="nucleotide sequence ID" value="NZ_BNJK01000002.1"/>
</dbReference>
<evidence type="ECO:0000313" key="2">
    <source>
        <dbReference type="EMBL" id="GHO99105.1"/>
    </source>
</evidence>
<keyword evidence="3" id="KW-1185">Reference proteome</keyword>
<dbReference type="Proteomes" id="UP000597444">
    <property type="component" value="Unassembled WGS sequence"/>
</dbReference>
<protein>
    <recommendedName>
        <fullName evidence="4">Bacteriocin</fullName>
    </recommendedName>
</protein>
<feature type="compositionally biased region" description="Basic and acidic residues" evidence="1">
    <location>
        <begin position="16"/>
        <end position="25"/>
    </location>
</feature>
<proteinExistence type="predicted"/>
<dbReference type="InterPro" id="IPR010133">
    <property type="entry name" value="Bacteriocin_signal_seq"/>
</dbReference>
<evidence type="ECO:0008006" key="4">
    <source>
        <dbReference type="Google" id="ProtNLM"/>
    </source>
</evidence>